<dbReference type="SUPFAM" id="SSF51735">
    <property type="entry name" value="NAD(P)-binding Rossmann-fold domains"/>
    <property type="match status" value="1"/>
</dbReference>
<evidence type="ECO:0000256" key="1">
    <source>
        <dbReference type="ARBA" id="ARBA00009353"/>
    </source>
</evidence>
<evidence type="ECO:0000259" key="2">
    <source>
        <dbReference type="Pfam" id="PF01370"/>
    </source>
</evidence>
<dbReference type="InterPro" id="IPR036291">
    <property type="entry name" value="NAD(P)-bd_dom_sf"/>
</dbReference>
<dbReference type="Proteomes" id="UP001589747">
    <property type="component" value="Unassembled WGS sequence"/>
</dbReference>
<dbReference type="EMBL" id="JBHMDO010000003">
    <property type="protein sequence ID" value="MFB9324826.1"/>
    <property type="molecule type" value="Genomic_DNA"/>
</dbReference>
<protein>
    <submittedName>
        <fullName evidence="4">TIGR01777 family oxidoreductase</fullName>
    </submittedName>
</protein>
<dbReference type="NCBIfam" id="TIGR01777">
    <property type="entry name" value="yfcH"/>
    <property type="match status" value="1"/>
</dbReference>
<dbReference type="RefSeq" id="WP_377489420.1">
    <property type="nucleotide sequence ID" value="NZ_JBHMDO010000003.1"/>
</dbReference>
<comment type="similarity">
    <text evidence="1">Belongs to the NAD(P)-dependent epimerase/dehydratase family. SDR39U1 subfamily.</text>
</comment>
<keyword evidence="5" id="KW-1185">Reference proteome</keyword>
<proteinExistence type="inferred from homology"/>
<comment type="caution">
    <text evidence="4">The sequence shown here is derived from an EMBL/GenBank/DDBJ whole genome shotgun (WGS) entry which is preliminary data.</text>
</comment>
<organism evidence="4 5">
    <name type="scientific">Paenibacillus aurantiacus</name>
    <dbReference type="NCBI Taxonomy" id="1936118"/>
    <lineage>
        <taxon>Bacteria</taxon>
        <taxon>Bacillati</taxon>
        <taxon>Bacillota</taxon>
        <taxon>Bacilli</taxon>
        <taxon>Bacillales</taxon>
        <taxon>Paenibacillaceae</taxon>
        <taxon>Paenibacillus</taxon>
    </lineage>
</organism>
<gene>
    <name evidence="4" type="ORF">ACFFSY_02580</name>
</gene>
<dbReference type="InterPro" id="IPR001509">
    <property type="entry name" value="Epimerase_deHydtase"/>
</dbReference>
<evidence type="ECO:0000313" key="5">
    <source>
        <dbReference type="Proteomes" id="UP001589747"/>
    </source>
</evidence>
<reference evidence="4 5" key="1">
    <citation type="submission" date="2024-09" db="EMBL/GenBank/DDBJ databases">
        <authorList>
            <person name="Sun Q."/>
            <person name="Mori K."/>
        </authorList>
    </citation>
    <scope>NUCLEOTIDE SEQUENCE [LARGE SCALE GENOMIC DNA]</scope>
    <source>
        <strain evidence="4 5">TISTR 2452</strain>
    </source>
</reference>
<evidence type="ECO:0000313" key="4">
    <source>
        <dbReference type="EMBL" id="MFB9324826.1"/>
    </source>
</evidence>
<dbReference type="InterPro" id="IPR013549">
    <property type="entry name" value="DUF1731"/>
</dbReference>
<name>A0ABV5KHY7_9BACL</name>
<dbReference type="PANTHER" id="PTHR11092:SF0">
    <property type="entry name" value="EPIMERASE FAMILY PROTEIN SDR39U1"/>
    <property type="match status" value="1"/>
</dbReference>
<dbReference type="Gene3D" id="3.40.50.720">
    <property type="entry name" value="NAD(P)-binding Rossmann-like Domain"/>
    <property type="match status" value="1"/>
</dbReference>
<feature type="domain" description="NAD-dependent epimerase/dehydratase" evidence="2">
    <location>
        <begin position="3"/>
        <end position="216"/>
    </location>
</feature>
<accession>A0ABV5KHY7</accession>
<dbReference type="Pfam" id="PF08338">
    <property type="entry name" value="DUF1731"/>
    <property type="match status" value="1"/>
</dbReference>
<feature type="domain" description="DUF1731" evidence="3">
    <location>
        <begin position="250"/>
        <end position="296"/>
    </location>
</feature>
<evidence type="ECO:0000259" key="3">
    <source>
        <dbReference type="Pfam" id="PF08338"/>
    </source>
</evidence>
<sequence length="305" mass="33379">MRIAVTGGTGFVGQALVSALLARGDEVWIISRKTAQDRTGQERLHYATWQQLEQNPALLEGTDCIVNLAGESINQRWSAKAKARILNSRTDAAARIAKLVGALRQKPATVVNASGISIYGTSDTKTFDESSPAHINDFLGSVVEQWEESARTIPAERLVLVRVSLVLGNRGGAFPLMSLPYRLFGGGRVGSGRQWMPWIHIEDMTRVLLFCIDNRDIAGPVNACAPQPVTTDQFGRAIGKAMRRPHWFPVPAFLLRTLLGEMSSLLLQGQRVLPAKLQQGGFDFRYPTIESAMENLVGKSSKPSV</sequence>
<dbReference type="InterPro" id="IPR010099">
    <property type="entry name" value="SDR39U1"/>
</dbReference>
<dbReference type="Pfam" id="PF01370">
    <property type="entry name" value="Epimerase"/>
    <property type="match status" value="1"/>
</dbReference>
<dbReference type="PANTHER" id="PTHR11092">
    <property type="entry name" value="SUGAR NUCLEOTIDE EPIMERASE RELATED"/>
    <property type="match status" value="1"/>
</dbReference>